<gene>
    <name evidence="1" type="ORF">JR316_010154</name>
</gene>
<dbReference type="EMBL" id="JAFIQS010000011">
    <property type="protein sequence ID" value="KAG5164519.1"/>
    <property type="molecule type" value="Genomic_DNA"/>
</dbReference>
<reference evidence="1" key="1">
    <citation type="submission" date="2021-02" db="EMBL/GenBank/DDBJ databases">
        <title>Psilocybe cubensis genome.</title>
        <authorList>
            <person name="Mckernan K.J."/>
            <person name="Crawford S."/>
            <person name="Trippe A."/>
            <person name="Kane L.T."/>
            <person name="Mclaughlin S."/>
        </authorList>
    </citation>
    <scope>NUCLEOTIDE SEQUENCE [LARGE SCALE GENOMIC DNA]</scope>
    <source>
        <strain evidence="1">MGC-MH-2018</strain>
    </source>
</reference>
<comment type="caution">
    <text evidence="1">The sequence shown here is derived from an EMBL/GenBank/DDBJ whole genome shotgun (WGS) entry which is preliminary data.</text>
</comment>
<evidence type="ECO:0000313" key="1">
    <source>
        <dbReference type="EMBL" id="KAG5164519.1"/>
    </source>
</evidence>
<dbReference type="AlphaFoldDB" id="A0A8H7XS54"/>
<dbReference type="OrthoDB" id="2951350at2759"/>
<proteinExistence type="predicted"/>
<organism evidence="1">
    <name type="scientific">Psilocybe cubensis</name>
    <name type="common">Psychedelic mushroom</name>
    <name type="synonym">Stropharia cubensis</name>
    <dbReference type="NCBI Taxonomy" id="181762"/>
    <lineage>
        <taxon>Eukaryota</taxon>
        <taxon>Fungi</taxon>
        <taxon>Dikarya</taxon>
        <taxon>Basidiomycota</taxon>
        <taxon>Agaricomycotina</taxon>
        <taxon>Agaricomycetes</taxon>
        <taxon>Agaricomycetidae</taxon>
        <taxon>Agaricales</taxon>
        <taxon>Agaricineae</taxon>
        <taxon>Strophariaceae</taxon>
        <taxon>Psilocybe</taxon>
    </lineage>
</organism>
<name>A0A8H7XS54_PSICU</name>
<protein>
    <submittedName>
        <fullName evidence="1">Uncharacterized protein</fullName>
    </submittedName>
</protein>
<sequence length="619" mass="68665">MASSEPILSSIAGIDPSPRYLSPKEVAELTDWFGQWLAKTPISSRQLTLRSLLKEVLPADSYSIFAVADGIPIVYDHANPDNPLNSVSRHLRFIIIALPDKALQETFKLKEAILRRTLCIVGSSSPDSKSKFLQCASWDPKGLNQKHGFGLMHFYERLGPDWIYVGNSLNAFNTLSINRGPFDGHVGGGLIMKELTSPWTHWFDTNRDDFISSLGSTKGHPSKCDPNNALNDVLFSGPNGPPLSLVRRAEDLEPIVELSVSKWYDARFAHDFLDPDDLKPLPKTTAVRDWVGHILLSRSMNIATSPTSNAEVKQQANINGIPATLFFNLNAIERLLPDAGPSKAYTVDNAVYVQAVESLGLSLYYDDFSTDPPTQSLAVKGSEGPFAFPIIEPGLEDYQGIRTLVNKSSLATLLPQKAITAMLMVDFYNPIYSARREGLMQYVPHNASLKEDGKTYDAYDQFLANLKASPASKDPKSAEFELLQLLDTPDESYVEIFTKRVNAYLEKVAERMNSEANIKVSAVQEYMTLADGRRRLYRGRENQKESAGLNEFLLTLPIMDQALPLIRMMEDGTVTDMDTAEIAFFSKKNQEKIHALDMCYASAPGLGGCPAMMAQRHSP</sequence>
<accession>A0A8H7XS54</accession>